<dbReference type="UniPathway" id="UPA00344"/>
<name>A0A0M6XR85_9RHOB</name>
<comment type="subunit">
    <text evidence="7">Heterotetramer of 2 MoaD subunits and 2 MoaE subunits. Also stable as homodimer. The enzyme changes between these two forms during catalysis.</text>
</comment>
<gene>
    <name evidence="13" type="primary">moaE</name>
    <name evidence="13" type="ORF">JAN5088_02430</name>
</gene>
<proteinExistence type="inferred from homology"/>
<evidence type="ECO:0000313" key="13">
    <source>
        <dbReference type="EMBL" id="CTQ33646.1"/>
    </source>
</evidence>
<evidence type="ECO:0000256" key="7">
    <source>
        <dbReference type="ARBA" id="ARBA00026066"/>
    </source>
</evidence>
<dbReference type="Proteomes" id="UP000048908">
    <property type="component" value="Unassembled WGS sequence"/>
</dbReference>
<dbReference type="OrthoDB" id="9803224at2"/>
<comment type="function">
    <text evidence="6">Converts molybdopterin precursor Z into molybdopterin. This requires the incorporation of two sulfur atoms into precursor Z to generate a dithiolene group. The sulfur is provided by MoaD.</text>
</comment>
<dbReference type="GO" id="GO:0030366">
    <property type="term" value="F:molybdopterin synthase activity"/>
    <property type="evidence" value="ECO:0007669"/>
    <property type="project" value="UniProtKB-EC"/>
</dbReference>
<dbReference type="STRING" id="282197.SAMN04488517_102476"/>
<evidence type="ECO:0000256" key="3">
    <source>
        <dbReference type="ARBA" id="ARBA00011950"/>
    </source>
</evidence>
<evidence type="ECO:0000256" key="5">
    <source>
        <dbReference type="ARBA" id="ARBA00023150"/>
    </source>
</evidence>
<evidence type="ECO:0000256" key="2">
    <source>
        <dbReference type="ARBA" id="ARBA00005426"/>
    </source>
</evidence>
<accession>A0A0M6XR85</accession>
<dbReference type="Pfam" id="PF02391">
    <property type="entry name" value="MoaE"/>
    <property type="match status" value="1"/>
</dbReference>
<dbReference type="CDD" id="cd00756">
    <property type="entry name" value="MoaE"/>
    <property type="match status" value="1"/>
</dbReference>
<dbReference type="EMBL" id="CXPG01000020">
    <property type="protein sequence ID" value="CTQ33646.1"/>
    <property type="molecule type" value="Genomic_DNA"/>
</dbReference>
<organism evidence="13 14">
    <name type="scientific">Jannaschia rubra</name>
    <dbReference type="NCBI Taxonomy" id="282197"/>
    <lineage>
        <taxon>Bacteria</taxon>
        <taxon>Pseudomonadati</taxon>
        <taxon>Pseudomonadota</taxon>
        <taxon>Alphaproteobacteria</taxon>
        <taxon>Rhodobacterales</taxon>
        <taxon>Roseobacteraceae</taxon>
        <taxon>Jannaschia</taxon>
    </lineage>
</organism>
<comment type="similarity">
    <text evidence="2">Belongs to the MoaE family.</text>
</comment>
<keyword evidence="14" id="KW-1185">Reference proteome</keyword>
<evidence type="ECO:0000256" key="12">
    <source>
        <dbReference type="ARBA" id="ARBA00049878"/>
    </source>
</evidence>
<dbReference type="PANTHER" id="PTHR23404">
    <property type="entry name" value="MOLYBDOPTERIN SYNTHASE RELATED"/>
    <property type="match status" value="1"/>
</dbReference>
<comment type="pathway">
    <text evidence="1">Cofactor biosynthesis; molybdopterin biosynthesis.</text>
</comment>
<comment type="catalytic activity">
    <reaction evidence="12">
        <text>2 [molybdopterin-synthase sulfur-carrier protein]-C-terminal-Gly-aminoethanethioate + cyclic pyranopterin phosphate + H2O = molybdopterin + 2 [molybdopterin-synthase sulfur-carrier protein]-C-terminal Gly-Gly + 2 H(+)</text>
        <dbReference type="Rhea" id="RHEA:26333"/>
        <dbReference type="Rhea" id="RHEA-COMP:12202"/>
        <dbReference type="Rhea" id="RHEA-COMP:19907"/>
        <dbReference type="ChEBI" id="CHEBI:15377"/>
        <dbReference type="ChEBI" id="CHEBI:15378"/>
        <dbReference type="ChEBI" id="CHEBI:58698"/>
        <dbReference type="ChEBI" id="CHEBI:59648"/>
        <dbReference type="ChEBI" id="CHEBI:90778"/>
        <dbReference type="ChEBI" id="CHEBI:232372"/>
        <dbReference type="EC" id="2.8.1.12"/>
    </reaction>
</comment>
<dbReference type="AlphaFoldDB" id="A0A0M6XR85"/>
<evidence type="ECO:0000313" key="14">
    <source>
        <dbReference type="Proteomes" id="UP000048908"/>
    </source>
</evidence>
<evidence type="ECO:0000256" key="10">
    <source>
        <dbReference type="ARBA" id="ARBA00030781"/>
    </source>
</evidence>
<dbReference type="InterPro" id="IPR003448">
    <property type="entry name" value="Mopterin_biosynth_MoaE"/>
</dbReference>
<dbReference type="InterPro" id="IPR036563">
    <property type="entry name" value="MoaE_sf"/>
</dbReference>
<dbReference type="RefSeq" id="WP_055683034.1">
    <property type="nucleotide sequence ID" value="NZ_CXPG01000020.1"/>
</dbReference>
<sequence length="157" mass="17261">MAEGPTPRIVVAEADFDLGTEAGRLEDGPDTGAVVTFTGRVRDVPGDADASLDHMLIEHYPGMTERALTDMARQAAERWPLSGVTIIHRHGRLAPGDRIMMVATASRHRDAAFDAAAFLMDYLKSRAPFWKKEVTADGAIWVDARETDEAALDRWID</sequence>
<dbReference type="Gene3D" id="3.90.1170.40">
    <property type="entry name" value="Molybdopterin biosynthesis MoaE subunit"/>
    <property type="match status" value="1"/>
</dbReference>
<keyword evidence="13" id="KW-0808">Transferase</keyword>
<dbReference type="SUPFAM" id="SSF54690">
    <property type="entry name" value="Molybdopterin synthase subunit MoaE"/>
    <property type="match status" value="1"/>
</dbReference>
<evidence type="ECO:0000256" key="4">
    <source>
        <dbReference type="ARBA" id="ARBA00013858"/>
    </source>
</evidence>
<evidence type="ECO:0000256" key="6">
    <source>
        <dbReference type="ARBA" id="ARBA00025448"/>
    </source>
</evidence>
<keyword evidence="5" id="KW-0501">Molybdenum cofactor biosynthesis</keyword>
<protein>
    <recommendedName>
        <fullName evidence="4">Molybdopterin synthase catalytic subunit</fullName>
        <ecNumber evidence="3">2.8.1.12</ecNumber>
    </recommendedName>
    <alternativeName>
        <fullName evidence="10">MPT synthase subunit 2</fullName>
    </alternativeName>
    <alternativeName>
        <fullName evidence="8">Molybdenum cofactor biosynthesis protein E</fullName>
    </alternativeName>
    <alternativeName>
        <fullName evidence="9">Molybdopterin-converting factor large subunit</fullName>
    </alternativeName>
    <alternativeName>
        <fullName evidence="11">Molybdopterin-converting factor subunit 2</fullName>
    </alternativeName>
</protein>
<evidence type="ECO:0000256" key="9">
    <source>
        <dbReference type="ARBA" id="ARBA00030407"/>
    </source>
</evidence>
<dbReference type="GO" id="GO:0006777">
    <property type="term" value="P:Mo-molybdopterin cofactor biosynthetic process"/>
    <property type="evidence" value="ECO:0007669"/>
    <property type="project" value="UniProtKB-KW"/>
</dbReference>
<evidence type="ECO:0000256" key="11">
    <source>
        <dbReference type="ARBA" id="ARBA00032474"/>
    </source>
</evidence>
<evidence type="ECO:0000256" key="1">
    <source>
        <dbReference type="ARBA" id="ARBA00005046"/>
    </source>
</evidence>
<dbReference type="EC" id="2.8.1.12" evidence="3"/>
<reference evidence="13 14" key="1">
    <citation type="submission" date="2015-07" db="EMBL/GenBank/DDBJ databases">
        <authorList>
            <person name="Noorani M."/>
        </authorList>
    </citation>
    <scope>NUCLEOTIDE SEQUENCE [LARGE SCALE GENOMIC DNA]</scope>
    <source>
        <strain evidence="13 14">CECT 5088</strain>
    </source>
</reference>
<evidence type="ECO:0000256" key="8">
    <source>
        <dbReference type="ARBA" id="ARBA00029745"/>
    </source>
</evidence>